<evidence type="ECO:0000256" key="6">
    <source>
        <dbReference type="HAMAP-Rule" id="MF_01023"/>
    </source>
</evidence>
<dbReference type="InterPro" id="IPR050106">
    <property type="entry name" value="HistidinolP_aminotransfase"/>
</dbReference>
<keyword evidence="9" id="KW-1185">Reference proteome</keyword>
<dbReference type="EC" id="2.6.1.9" evidence="6"/>
<dbReference type="InterPro" id="IPR004839">
    <property type="entry name" value="Aminotransferase_I/II_large"/>
</dbReference>
<comment type="similarity">
    <text evidence="6">Belongs to the class-II pyridoxal-phosphate-dependent aminotransferase family. Histidinol-phosphate aminotransferase subfamily.</text>
</comment>
<evidence type="ECO:0000256" key="5">
    <source>
        <dbReference type="ARBA" id="ARBA00022898"/>
    </source>
</evidence>
<gene>
    <name evidence="6" type="primary">hisC</name>
    <name evidence="8" type="ORF">EF514_06355</name>
</gene>
<dbReference type="SUPFAM" id="SSF53383">
    <property type="entry name" value="PLP-dependent transferases"/>
    <property type="match status" value="1"/>
</dbReference>
<dbReference type="PANTHER" id="PTHR43643:SF3">
    <property type="entry name" value="HISTIDINOL-PHOSPHATE AMINOTRANSFERASE"/>
    <property type="match status" value="1"/>
</dbReference>
<evidence type="ECO:0000256" key="2">
    <source>
        <dbReference type="ARBA" id="ARBA00011738"/>
    </source>
</evidence>
<evidence type="ECO:0000256" key="3">
    <source>
        <dbReference type="ARBA" id="ARBA00022576"/>
    </source>
</evidence>
<keyword evidence="4 6" id="KW-0808">Transferase</keyword>
<dbReference type="GO" id="GO:0000105">
    <property type="term" value="P:L-histidine biosynthetic process"/>
    <property type="evidence" value="ECO:0007669"/>
    <property type="project" value="UniProtKB-UniRule"/>
</dbReference>
<dbReference type="AlphaFoldDB" id="A0A437S6T7"/>
<dbReference type="InterPro" id="IPR015421">
    <property type="entry name" value="PyrdxlP-dep_Trfase_major"/>
</dbReference>
<keyword evidence="5 6" id="KW-0663">Pyridoxal phosphate</keyword>
<dbReference type="InterPro" id="IPR015424">
    <property type="entry name" value="PyrdxlP-dep_Trfase"/>
</dbReference>
<name>A0A437S6T7_9FIRM</name>
<keyword evidence="3 6" id="KW-0032">Aminotransferase</keyword>
<dbReference type="Pfam" id="PF00155">
    <property type="entry name" value="Aminotran_1_2"/>
    <property type="match status" value="1"/>
</dbReference>
<dbReference type="HAMAP" id="MF_01023">
    <property type="entry name" value="HisC_aminotrans_2"/>
    <property type="match status" value="1"/>
</dbReference>
<dbReference type="EMBL" id="RLIH01000007">
    <property type="protein sequence ID" value="RVU54722.1"/>
    <property type="molecule type" value="Genomic_DNA"/>
</dbReference>
<evidence type="ECO:0000313" key="8">
    <source>
        <dbReference type="EMBL" id="RVU54722.1"/>
    </source>
</evidence>
<dbReference type="NCBIfam" id="TIGR01141">
    <property type="entry name" value="hisC"/>
    <property type="match status" value="1"/>
</dbReference>
<keyword evidence="6" id="KW-0028">Amino-acid biosynthesis</keyword>
<accession>A0A437S6T7</accession>
<evidence type="ECO:0000256" key="1">
    <source>
        <dbReference type="ARBA" id="ARBA00001933"/>
    </source>
</evidence>
<evidence type="ECO:0000259" key="7">
    <source>
        <dbReference type="Pfam" id="PF00155"/>
    </source>
</evidence>
<dbReference type="Proteomes" id="UP000288812">
    <property type="component" value="Unassembled WGS sequence"/>
</dbReference>
<comment type="subunit">
    <text evidence="2 6">Homodimer.</text>
</comment>
<dbReference type="InterPro" id="IPR005861">
    <property type="entry name" value="HisP_aminotrans"/>
</dbReference>
<feature type="modified residue" description="N6-(pyridoxal phosphate)lysine" evidence="6">
    <location>
        <position position="225"/>
    </location>
</feature>
<sequence>MIKPRPEIVDILPYVPGKPIEDVQREYGLEHVIKLASNENPLGTSGKVKEALIDYIKGGLNLYPDGNSTNLKEKLAQKYNLNTDNFLPTNGGDEALSLIVQAYVNPTDEVILSELTFPRYTHTSTIMGAKLTYIPMKDLKYDLDGIYNAINENTKLIWLCNPNNPTGTMLSEKEILDFLNKVPEDILVVYDEAYIEFVDSPNAVKNAYLLFKEYPNVITLKTFSKIHGLAGLRIGYLVGEPEILNNMNKIRDPFNCNTLAQIAAIHALDDDEFIKKVYDNNIKGKEYLYKNLNELNIPYTDSQTNHIFIETPTIDSKTLFEEMQKKGVIVRPFGENYTRVSIGTEAENIKFIEALKEILNNI</sequence>
<reference evidence="8 9" key="1">
    <citation type="submission" date="2018-11" db="EMBL/GenBank/DDBJ databases">
        <title>Genome sequencing and assembly of Anaerosphaera sp. nov., GS7-6-2.</title>
        <authorList>
            <person name="Rettenmaier R."/>
            <person name="Liebl W."/>
            <person name="Zverlov V."/>
        </authorList>
    </citation>
    <scope>NUCLEOTIDE SEQUENCE [LARGE SCALE GENOMIC DNA]</scope>
    <source>
        <strain evidence="8 9">GS7-6-2</strain>
    </source>
</reference>
<dbReference type="GO" id="GO:0030170">
    <property type="term" value="F:pyridoxal phosphate binding"/>
    <property type="evidence" value="ECO:0007669"/>
    <property type="project" value="InterPro"/>
</dbReference>
<dbReference type="OrthoDB" id="9813612at2"/>
<organism evidence="8 9">
    <name type="scientific">Anaerosphaera multitolerans</name>
    <dbReference type="NCBI Taxonomy" id="2487351"/>
    <lineage>
        <taxon>Bacteria</taxon>
        <taxon>Bacillati</taxon>
        <taxon>Bacillota</taxon>
        <taxon>Tissierellia</taxon>
        <taxon>Tissierellales</taxon>
        <taxon>Peptoniphilaceae</taxon>
        <taxon>Anaerosphaera</taxon>
    </lineage>
</organism>
<dbReference type="Gene3D" id="3.40.640.10">
    <property type="entry name" value="Type I PLP-dependent aspartate aminotransferase-like (Major domain)"/>
    <property type="match status" value="1"/>
</dbReference>
<dbReference type="GO" id="GO:0004400">
    <property type="term" value="F:histidinol-phosphate transaminase activity"/>
    <property type="evidence" value="ECO:0007669"/>
    <property type="project" value="UniProtKB-UniRule"/>
</dbReference>
<dbReference type="RefSeq" id="WP_127724588.1">
    <property type="nucleotide sequence ID" value="NZ_RLIH01000007.1"/>
</dbReference>
<proteinExistence type="inferred from homology"/>
<evidence type="ECO:0000313" key="9">
    <source>
        <dbReference type="Proteomes" id="UP000288812"/>
    </source>
</evidence>
<dbReference type="PANTHER" id="PTHR43643">
    <property type="entry name" value="HISTIDINOL-PHOSPHATE AMINOTRANSFERASE 2"/>
    <property type="match status" value="1"/>
</dbReference>
<dbReference type="InterPro" id="IPR015422">
    <property type="entry name" value="PyrdxlP-dep_Trfase_small"/>
</dbReference>
<evidence type="ECO:0000256" key="4">
    <source>
        <dbReference type="ARBA" id="ARBA00022679"/>
    </source>
</evidence>
<dbReference type="Gene3D" id="3.90.1150.10">
    <property type="entry name" value="Aspartate Aminotransferase, domain 1"/>
    <property type="match status" value="1"/>
</dbReference>
<dbReference type="UniPathway" id="UPA00031">
    <property type="reaction ID" value="UER00012"/>
</dbReference>
<comment type="caution">
    <text evidence="8">The sequence shown here is derived from an EMBL/GenBank/DDBJ whole genome shotgun (WGS) entry which is preliminary data.</text>
</comment>
<dbReference type="CDD" id="cd00609">
    <property type="entry name" value="AAT_like"/>
    <property type="match status" value="1"/>
</dbReference>
<comment type="cofactor">
    <cofactor evidence="1 6">
        <name>pyridoxal 5'-phosphate</name>
        <dbReference type="ChEBI" id="CHEBI:597326"/>
    </cofactor>
</comment>
<protein>
    <recommendedName>
        <fullName evidence="6">Histidinol-phosphate aminotransferase</fullName>
        <ecNumber evidence="6">2.6.1.9</ecNumber>
    </recommendedName>
    <alternativeName>
        <fullName evidence="6">Imidazole acetol-phosphate transaminase</fullName>
    </alternativeName>
</protein>
<feature type="domain" description="Aminotransferase class I/classII large" evidence="7">
    <location>
        <begin position="31"/>
        <end position="355"/>
    </location>
</feature>
<comment type="pathway">
    <text evidence="6">Amino-acid biosynthesis; L-histidine biosynthesis; L-histidine from 5-phospho-alpha-D-ribose 1-diphosphate: step 7/9.</text>
</comment>
<keyword evidence="6" id="KW-0368">Histidine biosynthesis</keyword>
<comment type="catalytic activity">
    <reaction evidence="6">
        <text>L-histidinol phosphate + 2-oxoglutarate = 3-(imidazol-4-yl)-2-oxopropyl phosphate + L-glutamate</text>
        <dbReference type="Rhea" id="RHEA:23744"/>
        <dbReference type="ChEBI" id="CHEBI:16810"/>
        <dbReference type="ChEBI" id="CHEBI:29985"/>
        <dbReference type="ChEBI" id="CHEBI:57766"/>
        <dbReference type="ChEBI" id="CHEBI:57980"/>
        <dbReference type="EC" id="2.6.1.9"/>
    </reaction>
</comment>